<organism evidence="1 2">
    <name type="scientific">Pseudomonas farsensis</name>
    <dbReference type="NCBI Taxonomy" id="2745492"/>
    <lineage>
        <taxon>Bacteria</taxon>
        <taxon>Pseudomonadati</taxon>
        <taxon>Pseudomonadota</taxon>
        <taxon>Gammaproteobacteria</taxon>
        <taxon>Pseudomonadales</taxon>
        <taxon>Pseudomonadaceae</taxon>
        <taxon>Pseudomonas</taxon>
    </lineage>
</organism>
<sequence length="293" mass="31613">MPTINPNNFQLPVTTSAIKALSTAKNTEPNAKLAATPLASSEAEISDQAKILLSLYTSAGDYVKSEYMGPYPGQINGNSPPSAYVNVEKYNSYLFDKAATDMVSAAEKLGLSLDKADVLAQLRNDNSEIASITFNNHDRLDKLGPANAFSDLTVADMDNFTAVYITAKENGLNMADVGAMALGRGIQNRYAHTEVGGDIFPYGWDFSETDEKKITAAKNFFPASVTEKAEAIRNKLQGDLGLGSDFVQYLLDPRFGLRSATDASLDFLSALVDIYNRQDHSVVAAGSSPVEER</sequence>
<proteinExistence type="predicted"/>
<evidence type="ECO:0000313" key="1">
    <source>
        <dbReference type="EMBL" id="MEJ5863629.1"/>
    </source>
</evidence>
<reference evidence="1 2" key="1">
    <citation type="submission" date="2024-02" db="EMBL/GenBank/DDBJ databases">
        <title>Identification of pathogenicity and growth-promoting function of Pseudomonas putida variant.</title>
        <authorList>
            <person name="Sun J."/>
        </authorList>
    </citation>
    <scope>NUCLEOTIDE SEQUENCE [LARGE SCALE GENOMIC DNA]</scope>
    <source>
        <strain evidence="1 2">A03</strain>
    </source>
</reference>
<evidence type="ECO:0008006" key="3">
    <source>
        <dbReference type="Google" id="ProtNLM"/>
    </source>
</evidence>
<comment type="caution">
    <text evidence="1">The sequence shown here is derived from an EMBL/GenBank/DDBJ whole genome shotgun (WGS) entry which is preliminary data.</text>
</comment>
<protein>
    <recommendedName>
        <fullName evidence="3">DUF1217 domain-containing protein</fullName>
    </recommendedName>
</protein>
<dbReference type="EMBL" id="JBBHLC010000022">
    <property type="protein sequence ID" value="MEJ5863629.1"/>
    <property type="molecule type" value="Genomic_DNA"/>
</dbReference>
<accession>A0ABU8QSI2</accession>
<dbReference type="Proteomes" id="UP001380290">
    <property type="component" value="Unassembled WGS sequence"/>
</dbReference>
<dbReference type="RefSeq" id="WP_339599190.1">
    <property type="nucleotide sequence ID" value="NZ_JBBHLC010000022.1"/>
</dbReference>
<name>A0ABU8QSI2_9PSED</name>
<keyword evidence="2" id="KW-1185">Reference proteome</keyword>
<gene>
    <name evidence="1" type="ORF">V7S98_10365</name>
</gene>
<evidence type="ECO:0000313" key="2">
    <source>
        <dbReference type="Proteomes" id="UP001380290"/>
    </source>
</evidence>